<dbReference type="AlphaFoldDB" id="A0A521FC46"/>
<evidence type="ECO:0000313" key="2">
    <source>
        <dbReference type="EMBL" id="SMO93171.1"/>
    </source>
</evidence>
<accession>A0A521FC46</accession>
<reference evidence="2 3" key="1">
    <citation type="submission" date="2017-05" db="EMBL/GenBank/DDBJ databases">
        <authorList>
            <person name="Varghese N."/>
            <person name="Submissions S."/>
        </authorList>
    </citation>
    <scope>NUCLEOTIDE SEQUENCE [LARGE SCALE GENOMIC DNA]</scope>
    <source>
        <strain evidence="2 3">DSM 100094</strain>
    </source>
</reference>
<dbReference type="InterPro" id="IPR011008">
    <property type="entry name" value="Dimeric_a/b-barrel"/>
</dbReference>
<organism evidence="2 3">
    <name type="scientific">Paracoccus laeviglucosivorans</name>
    <dbReference type="NCBI Taxonomy" id="1197861"/>
    <lineage>
        <taxon>Bacteria</taxon>
        <taxon>Pseudomonadati</taxon>
        <taxon>Pseudomonadota</taxon>
        <taxon>Alphaproteobacteria</taxon>
        <taxon>Rhodobacterales</taxon>
        <taxon>Paracoccaceae</taxon>
        <taxon>Paracoccus</taxon>
    </lineage>
</organism>
<dbReference type="GO" id="GO:0004497">
    <property type="term" value="F:monooxygenase activity"/>
    <property type="evidence" value="ECO:0007669"/>
    <property type="project" value="UniProtKB-KW"/>
</dbReference>
<dbReference type="OrthoDB" id="9798157at2"/>
<sequence length="95" mass="11058">MFVEIAEITVTDPERFEAAVAEAKPYFLRAKGCHGVRLHRVVETPDVYRLVVKWETVEDHTVTFRNSDDFQEWRRLASPFFAQPPKVTHSRDVLA</sequence>
<keyword evidence="3" id="KW-1185">Reference proteome</keyword>
<dbReference type="SUPFAM" id="SSF54909">
    <property type="entry name" value="Dimeric alpha+beta barrel"/>
    <property type="match status" value="1"/>
</dbReference>
<protein>
    <submittedName>
        <fullName evidence="2">Heme-degrading monooxygenase HmoA</fullName>
    </submittedName>
</protein>
<dbReference type="Pfam" id="PF03992">
    <property type="entry name" value="ABM"/>
    <property type="match status" value="1"/>
</dbReference>
<dbReference type="Gene3D" id="3.30.70.100">
    <property type="match status" value="1"/>
</dbReference>
<keyword evidence="2" id="KW-0503">Monooxygenase</keyword>
<dbReference type="InterPro" id="IPR007138">
    <property type="entry name" value="ABM_dom"/>
</dbReference>
<name>A0A521FC46_9RHOB</name>
<evidence type="ECO:0000259" key="1">
    <source>
        <dbReference type="Pfam" id="PF03992"/>
    </source>
</evidence>
<dbReference type="Proteomes" id="UP000319014">
    <property type="component" value="Unassembled WGS sequence"/>
</dbReference>
<feature type="domain" description="ABM" evidence="1">
    <location>
        <begin position="1"/>
        <end position="75"/>
    </location>
</feature>
<gene>
    <name evidence="2" type="ORF">SAMN06265221_11960</name>
</gene>
<dbReference type="EMBL" id="FXTK01000019">
    <property type="protein sequence ID" value="SMO93171.1"/>
    <property type="molecule type" value="Genomic_DNA"/>
</dbReference>
<keyword evidence="2" id="KW-0560">Oxidoreductase</keyword>
<dbReference type="RefSeq" id="WP_142664387.1">
    <property type="nucleotide sequence ID" value="NZ_FXTK01000019.1"/>
</dbReference>
<evidence type="ECO:0000313" key="3">
    <source>
        <dbReference type="Proteomes" id="UP000319014"/>
    </source>
</evidence>
<proteinExistence type="predicted"/>